<dbReference type="Pfam" id="PF00662">
    <property type="entry name" value="Proton_antipo_N"/>
    <property type="match status" value="1"/>
</dbReference>
<evidence type="ECO:0000259" key="17">
    <source>
        <dbReference type="Pfam" id="PF00361"/>
    </source>
</evidence>
<keyword evidence="8" id="KW-1278">Translocase</keyword>
<comment type="similarity">
    <text evidence="16">Belongs to the complex I subunit 5 family.</text>
</comment>
<evidence type="ECO:0000256" key="16">
    <source>
        <dbReference type="RuleBase" id="RU003404"/>
    </source>
</evidence>
<dbReference type="PANTHER" id="PTHR42829:SF2">
    <property type="entry name" value="NADH-UBIQUINONE OXIDOREDUCTASE CHAIN 5"/>
    <property type="match status" value="1"/>
</dbReference>
<feature type="transmembrane region" description="Helical" evidence="16">
    <location>
        <begin position="155"/>
        <end position="173"/>
    </location>
</feature>
<dbReference type="GO" id="GO:0042773">
    <property type="term" value="P:ATP synthesis coupled electron transport"/>
    <property type="evidence" value="ECO:0007669"/>
    <property type="project" value="InterPro"/>
</dbReference>
<dbReference type="GO" id="GO:0005743">
    <property type="term" value="C:mitochondrial inner membrane"/>
    <property type="evidence" value="ECO:0007669"/>
    <property type="project" value="UniProtKB-SubCell"/>
</dbReference>
<feature type="domain" description="NADH-Ubiquinone oxidoreductase (complex I) chain 5 N-terminal" evidence="18">
    <location>
        <begin position="50"/>
        <end position="93"/>
    </location>
</feature>
<evidence type="ECO:0000256" key="7">
    <source>
        <dbReference type="ARBA" id="ARBA00022792"/>
    </source>
</evidence>
<dbReference type="InterPro" id="IPR001750">
    <property type="entry name" value="ND/Mrp_TM"/>
</dbReference>
<keyword evidence="10 16" id="KW-1133">Transmembrane helix</keyword>
<keyword evidence="14 16" id="KW-0472">Membrane</keyword>
<feature type="transmembrane region" description="Helical" evidence="16">
    <location>
        <begin position="62"/>
        <end position="81"/>
    </location>
</feature>
<sequence>MIFQVLPLIPSVYFIILITMAMFFYMLMLPIMCSGTTTILIWEISNLSATPLTLPIIVDPHGMIFSSVVLFISANVMLFSNMYMQEDPFMPRFTALILAFVLSMNILIFFPHLITLFLGWDGLGVISFILVIYYQNPKSLSGGMITALTNRIGDAFLLLSIGWTLNQGHWYIINMWNTPLNSFLIMSILGAAMTKSAQIPFSSWLPAAMAAPTPVSSLVHSSTLVTAGVFLLIRFYPFLSLNNLFNFMLLVSATLTMFMAGLAAMAECDLKKIIALSTLSQLGVMMTSLGLGMVSLTLFHLMTHALFKALLFLCAGNIIHLHSHGQDLRTVGNLSNQLPLTMSCMFIANLSLCGAPFLAGFYSKDMILEMSLSTNVNTMFTVILFIATALTVMYSFRLMMYSMWAPSNQTSLMNMNEEDMNCMYPIIVLTFGAITGGSWMSWLMLPLDLMPILSPTMKLFTLFMVIIMAFYTMNLYSMSTTLKTSMTKWPITNHAFSYMWFLSPLSSQWMMKYPLITAHMFLKSMDQSWIESTMALGPFQAASTLTKSFQYMQNNIINTYIYMGILPIIFIPLIMYLST</sequence>
<keyword evidence="9" id="KW-0249">Electron transport</keyword>
<feature type="transmembrane region" description="Helical" evidence="16">
    <location>
        <begin position="422"/>
        <end position="445"/>
    </location>
</feature>
<evidence type="ECO:0000256" key="8">
    <source>
        <dbReference type="ARBA" id="ARBA00022967"/>
    </source>
</evidence>
<evidence type="ECO:0000256" key="1">
    <source>
        <dbReference type="ARBA" id="ARBA00004448"/>
    </source>
</evidence>
<evidence type="ECO:0000256" key="15">
    <source>
        <dbReference type="ARBA" id="ARBA00049551"/>
    </source>
</evidence>
<accession>A0AB38ZFX7</accession>
<dbReference type="GO" id="GO:0008137">
    <property type="term" value="F:NADH dehydrogenase (ubiquinone) activity"/>
    <property type="evidence" value="ECO:0007669"/>
    <property type="project" value="UniProtKB-EC"/>
</dbReference>
<evidence type="ECO:0000256" key="12">
    <source>
        <dbReference type="ARBA" id="ARBA00023075"/>
    </source>
</evidence>
<keyword evidence="13 16" id="KW-0496">Mitochondrion</keyword>
<feature type="transmembrane region" description="Helical" evidence="16">
    <location>
        <begin position="179"/>
        <end position="197"/>
    </location>
</feature>
<proteinExistence type="inferred from homology"/>
<dbReference type="AlphaFoldDB" id="A0AB38ZFX7"/>
<feature type="transmembrane region" description="Helical" evidence="16">
    <location>
        <begin position="298"/>
        <end position="319"/>
    </location>
</feature>
<evidence type="ECO:0000256" key="9">
    <source>
        <dbReference type="ARBA" id="ARBA00022982"/>
    </source>
</evidence>
<evidence type="ECO:0000313" key="20">
    <source>
        <dbReference type="EMBL" id="WZB40872.1"/>
    </source>
</evidence>
<feature type="transmembrane region" description="Helical" evidence="16">
    <location>
        <begin position="93"/>
        <end position="110"/>
    </location>
</feature>
<protein>
    <recommendedName>
        <fullName evidence="3 16">NADH-ubiquinone oxidoreductase chain 5</fullName>
        <ecNumber evidence="2 16">7.1.1.2</ecNumber>
    </recommendedName>
</protein>
<gene>
    <name evidence="20" type="primary">nad5</name>
</gene>
<dbReference type="PANTHER" id="PTHR42829">
    <property type="entry name" value="NADH-UBIQUINONE OXIDOREDUCTASE CHAIN 5"/>
    <property type="match status" value="1"/>
</dbReference>
<dbReference type="InterPro" id="IPR010934">
    <property type="entry name" value="NADH_DH_su5_C"/>
</dbReference>
<evidence type="ECO:0000256" key="3">
    <source>
        <dbReference type="ARBA" id="ARBA00021096"/>
    </source>
</evidence>
<feature type="transmembrane region" description="Helical" evidence="16">
    <location>
        <begin position="379"/>
        <end position="401"/>
    </location>
</feature>
<organism evidence="20">
    <name type="scientific">Lumbriclymenella robusta</name>
    <dbReference type="NCBI Taxonomy" id="3138170"/>
    <lineage>
        <taxon>Eukaryota</taxon>
        <taxon>Metazoa</taxon>
        <taxon>Spiralia</taxon>
        <taxon>Lophotrochozoa</taxon>
        <taxon>Annelida</taxon>
        <taxon>Polychaeta</taxon>
        <taxon>Sedentaria</taxon>
        <taxon>Scolecida</taxon>
        <taxon>Maldanidae</taxon>
        <taxon>Lumbriclymenella</taxon>
    </lineage>
</organism>
<feature type="transmembrane region" description="Helical" evidence="16">
    <location>
        <begin position="12"/>
        <end position="42"/>
    </location>
</feature>
<geneLocation type="mitochondrion" evidence="20"/>
<evidence type="ECO:0000256" key="11">
    <source>
        <dbReference type="ARBA" id="ARBA00023027"/>
    </source>
</evidence>
<dbReference type="Pfam" id="PF06455">
    <property type="entry name" value="NADH5_C"/>
    <property type="match status" value="1"/>
</dbReference>
<feature type="domain" description="NADH dehydrogenase subunit 5 C-terminal" evidence="19">
    <location>
        <begin position="394"/>
        <end position="575"/>
    </location>
</feature>
<keyword evidence="4 16" id="KW-0813">Transport</keyword>
<feature type="transmembrane region" description="Helical" evidence="16">
    <location>
        <begin position="244"/>
        <end position="266"/>
    </location>
</feature>
<comment type="function">
    <text evidence="16">Core subunit of the mitochondrial membrane respiratory chain NADH dehydrogenase (Complex I) which catalyzes electron transfer from NADH through the respiratory chain, using ubiquinone as an electron acceptor. Essential for the catalytic activity and assembly of complex I.</text>
</comment>
<keyword evidence="6 16" id="KW-0812">Transmembrane</keyword>
<feature type="transmembrane region" description="Helical" evidence="16">
    <location>
        <begin position="457"/>
        <end position="476"/>
    </location>
</feature>
<dbReference type="EMBL" id="OP537514">
    <property type="protein sequence ID" value="WZB40872.1"/>
    <property type="molecule type" value="Genomic_DNA"/>
</dbReference>
<evidence type="ECO:0000256" key="10">
    <source>
        <dbReference type="ARBA" id="ARBA00022989"/>
    </source>
</evidence>
<keyword evidence="11 16" id="KW-0520">NAD</keyword>
<dbReference type="GO" id="GO:0003954">
    <property type="term" value="F:NADH dehydrogenase activity"/>
    <property type="evidence" value="ECO:0007669"/>
    <property type="project" value="TreeGrafter"/>
</dbReference>
<dbReference type="PRINTS" id="PR01434">
    <property type="entry name" value="NADHDHGNASE5"/>
</dbReference>
<evidence type="ECO:0000256" key="14">
    <source>
        <dbReference type="ARBA" id="ARBA00023136"/>
    </source>
</evidence>
<evidence type="ECO:0000256" key="13">
    <source>
        <dbReference type="ARBA" id="ARBA00023128"/>
    </source>
</evidence>
<evidence type="ECO:0000259" key="19">
    <source>
        <dbReference type="Pfam" id="PF06455"/>
    </source>
</evidence>
<evidence type="ECO:0000256" key="6">
    <source>
        <dbReference type="ARBA" id="ARBA00022692"/>
    </source>
</evidence>
<evidence type="ECO:0000259" key="18">
    <source>
        <dbReference type="Pfam" id="PF00662"/>
    </source>
</evidence>
<dbReference type="Pfam" id="PF00361">
    <property type="entry name" value="Proton_antipo_M"/>
    <property type="match status" value="1"/>
</dbReference>
<reference evidence="20" key="1">
    <citation type="submission" date="2024-08" db="EMBL/GenBank/DDBJ databases">
        <authorList>
            <person name="Mo J."/>
            <person name="Ge M."/>
        </authorList>
    </citation>
    <scope>NUCLEOTIDE SEQUENCE</scope>
</reference>
<feature type="transmembrane region" description="Helical" evidence="16">
    <location>
        <begin position="218"/>
        <end position="238"/>
    </location>
</feature>
<comment type="catalytic activity">
    <reaction evidence="15 16">
        <text>a ubiquinone + NADH + 5 H(+)(in) = a ubiquinol + NAD(+) + 4 H(+)(out)</text>
        <dbReference type="Rhea" id="RHEA:29091"/>
        <dbReference type="Rhea" id="RHEA-COMP:9565"/>
        <dbReference type="Rhea" id="RHEA-COMP:9566"/>
        <dbReference type="ChEBI" id="CHEBI:15378"/>
        <dbReference type="ChEBI" id="CHEBI:16389"/>
        <dbReference type="ChEBI" id="CHEBI:17976"/>
        <dbReference type="ChEBI" id="CHEBI:57540"/>
        <dbReference type="ChEBI" id="CHEBI:57945"/>
        <dbReference type="EC" id="7.1.1.2"/>
    </reaction>
</comment>
<evidence type="ECO:0000256" key="5">
    <source>
        <dbReference type="ARBA" id="ARBA00022660"/>
    </source>
</evidence>
<feature type="transmembrane region" description="Helical" evidence="16">
    <location>
        <begin position="273"/>
        <end position="292"/>
    </location>
</feature>
<feature type="transmembrane region" description="Helical" evidence="16">
    <location>
        <begin position="116"/>
        <end position="134"/>
    </location>
</feature>
<feature type="transmembrane region" description="Helical" evidence="16">
    <location>
        <begin position="340"/>
        <end position="359"/>
    </location>
</feature>
<feature type="domain" description="NADH:quinone oxidoreductase/Mrp antiporter transmembrane" evidence="17">
    <location>
        <begin position="112"/>
        <end position="390"/>
    </location>
</feature>
<dbReference type="GO" id="GO:0015990">
    <property type="term" value="P:electron transport coupled proton transport"/>
    <property type="evidence" value="ECO:0007669"/>
    <property type="project" value="TreeGrafter"/>
</dbReference>
<evidence type="ECO:0000256" key="4">
    <source>
        <dbReference type="ARBA" id="ARBA00022448"/>
    </source>
</evidence>
<evidence type="ECO:0000256" key="2">
    <source>
        <dbReference type="ARBA" id="ARBA00012944"/>
    </source>
</evidence>
<dbReference type="InterPro" id="IPR003945">
    <property type="entry name" value="NU5C-like"/>
</dbReference>
<feature type="transmembrane region" description="Helical" evidence="16">
    <location>
        <begin position="557"/>
        <end position="577"/>
    </location>
</feature>
<name>A0AB38ZFX7_9ANNE</name>
<dbReference type="EC" id="7.1.1.2" evidence="2 16"/>
<comment type="subcellular location">
    <subcellularLocation>
        <location evidence="1">Mitochondrion inner membrane</location>
        <topology evidence="1">Multi-pass membrane protein</topology>
    </subcellularLocation>
</comment>
<keyword evidence="5" id="KW-0679">Respiratory chain</keyword>
<keyword evidence="7" id="KW-0999">Mitochondrion inner membrane</keyword>
<keyword evidence="12 16" id="KW-0830">Ubiquinone</keyword>
<dbReference type="InterPro" id="IPR001516">
    <property type="entry name" value="Proton_antipo_N"/>
</dbReference>